<dbReference type="PIRSF" id="PIRSF016502">
    <property type="entry name" value="Urea_transporter"/>
    <property type="match status" value="1"/>
</dbReference>
<feature type="transmembrane region" description="Helical" evidence="8">
    <location>
        <begin position="128"/>
        <end position="149"/>
    </location>
</feature>
<feature type="transmembrane region" description="Helical" evidence="8">
    <location>
        <begin position="35"/>
        <end position="59"/>
    </location>
</feature>
<name>A0AAU7CGU0_9BACT</name>
<dbReference type="PANTHER" id="PTHR10464">
    <property type="entry name" value="UREA TRANSPORTER"/>
    <property type="match status" value="1"/>
</dbReference>
<dbReference type="InterPro" id="IPR029020">
    <property type="entry name" value="Ammonium/urea_transptr"/>
</dbReference>
<feature type="transmembrane region" description="Helical" evidence="8">
    <location>
        <begin position="279"/>
        <end position="297"/>
    </location>
</feature>
<evidence type="ECO:0000256" key="4">
    <source>
        <dbReference type="ARBA" id="ARBA00022692"/>
    </source>
</evidence>
<reference evidence="9" key="1">
    <citation type="submission" date="2024-05" db="EMBL/GenBank/DDBJ databases">
        <title>Planctomycetes of the genus Singulisphaera possess chitinolytic capabilities.</title>
        <authorList>
            <person name="Ivanova A."/>
        </authorList>
    </citation>
    <scope>NUCLEOTIDE SEQUENCE</scope>
    <source>
        <strain evidence="9">Ch08T</strain>
    </source>
</reference>
<sequence>MFSLSDEVVPTPLRTTLRGIGQVFFQENALTGTCFLVGIALSSPLMALGALVGAVLGAVTAKVLKFDEAEVAAGIYGFNSTLVGIATLFFFKPGAASILLLVAGAVAAAPVTRLMRRYVPFPTYTSPFIVLTWVIYFLGLALKVPQVAAGDPLGPVGLVGTVGHGVSQVMFQASVWTGLLFLVGIALSDWRHAAWVLVGSLVGMLVGNYHATVAVRALDPERLVDRSLFENVELGLYGYNATLAAVALFLSKRSLIPPLLGILLSVPITELVPRLGLPALTAPFVLATWLVLAFGWLDGRFFRDPASSST</sequence>
<evidence type="ECO:0000256" key="3">
    <source>
        <dbReference type="ARBA" id="ARBA00022475"/>
    </source>
</evidence>
<evidence type="ECO:0000313" key="9">
    <source>
        <dbReference type="EMBL" id="XBH04224.1"/>
    </source>
</evidence>
<accession>A0AAU7CGU0</accession>
<dbReference type="GO" id="GO:0005886">
    <property type="term" value="C:plasma membrane"/>
    <property type="evidence" value="ECO:0007669"/>
    <property type="project" value="UniProtKB-SubCell"/>
</dbReference>
<evidence type="ECO:0000256" key="8">
    <source>
        <dbReference type="SAM" id="Phobius"/>
    </source>
</evidence>
<dbReference type="PANTHER" id="PTHR10464:SF4">
    <property type="entry name" value="UREA TRANSPORTER"/>
    <property type="match status" value="1"/>
</dbReference>
<dbReference type="Gene3D" id="1.10.3430.10">
    <property type="entry name" value="Ammonium transporter AmtB like domains"/>
    <property type="match status" value="1"/>
</dbReference>
<keyword evidence="4 8" id="KW-0812">Transmembrane</keyword>
<feature type="transmembrane region" description="Helical" evidence="8">
    <location>
        <begin position="255"/>
        <end position="273"/>
    </location>
</feature>
<dbReference type="GO" id="GO:0015204">
    <property type="term" value="F:urea transmembrane transporter activity"/>
    <property type="evidence" value="ECO:0007669"/>
    <property type="project" value="InterPro"/>
</dbReference>
<proteinExistence type="inferred from homology"/>
<gene>
    <name evidence="9" type="ORF">V5E97_38920</name>
</gene>
<feature type="transmembrane region" description="Helical" evidence="8">
    <location>
        <begin position="169"/>
        <end position="187"/>
    </location>
</feature>
<comment type="subcellular location">
    <subcellularLocation>
        <location evidence="1">Cell membrane</location>
        <topology evidence="1">Multi-pass membrane protein</topology>
    </subcellularLocation>
</comment>
<evidence type="ECO:0000256" key="6">
    <source>
        <dbReference type="ARBA" id="ARBA00023136"/>
    </source>
</evidence>
<comment type="similarity">
    <text evidence="2">Belongs to the urea transporter family.</text>
</comment>
<evidence type="ECO:0000256" key="1">
    <source>
        <dbReference type="ARBA" id="ARBA00004651"/>
    </source>
</evidence>
<dbReference type="Pfam" id="PF03253">
    <property type="entry name" value="UT"/>
    <property type="match status" value="1"/>
</dbReference>
<protein>
    <submittedName>
        <fullName evidence="9">Urea transporter</fullName>
    </submittedName>
</protein>
<dbReference type="AlphaFoldDB" id="A0AAU7CGU0"/>
<evidence type="ECO:0000256" key="7">
    <source>
        <dbReference type="PIRSR" id="PIRSR016502-1"/>
    </source>
</evidence>
<keyword evidence="5 8" id="KW-1133">Transmembrane helix</keyword>
<feature type="transmembrane region" description="Helical" evidence="8">
    <location>
        <begin position="97"/>
        <end position="116"/>
    </location>
</feature>
<dbReference type="InterPro" id="IPR004937">
    <property type="entry name" value="Urea_transporter"/>
</dbReference>
<organism evidence="9">
    <name type="scientific">Singulisphaera sp. Ch08</name>
    <dbReference type="NCBI Taxonomy" id="3120278"/>
    <lineage>
        <taxon>Bacteria</taxon>
        <taxon>Pseudomonadati</taxon>
        <taxon>Planctomycetota</taxon>
        <taxon>Planctomycetia</taxon>
        <taxon>Isosphaerales</taxon>
        <taxon>Isosphaeraceae</taxon>
        <taxon>Singulisphaera</taxon>
    </lineage>
</organism>
<dbReference type="RefSeq" id="WP_406696975.1">
    <property type="nucleotide sequence ID" value="NZ_CP155447.1"/>
</dbReference>
<keyword evidence="3" id="KW-1003">Cell membrane</keyword>
<dbReference type="EMBL" id="CP155447">
    <property type="protein sequence ID" value="XBH04224.1"/>
    <property type="molecule type" value="Genomic_DNA"/>
</dbReference>
<feature type="transmembrane region" description="Helical" evidence="8">
    <location>
        <begin position="194"/>
        <end position="214"/>
    </location>
</feature>
<evidence type="ECO:0000256" key="2">
    <source>
        <dbReference type="ARBA" id="ARBA00005914"/>
    </source>
</evidence>
<keyword evidence="6 8" id="KW-0472">Membrane</keyword>
<evidence type="ECO:0000256" key="5">
    <source>
        <dbReference type="ARBA" id="ARBA00022989"/>
    </source>
</evidence>
<feature type="site" description="Important for channel permeability" evidence="7">
    <location>
        <position position="281"/>
    </location>
</feature>
<feature type="transmembrane region" description="Helical" evidence="8">
    <location>
        <begin position="71"/>
        <end position="91"/>
    </location>
</feature>